<comment type="catalytic activity">
    <reaction evidence="1">
        <text>ATP + protein L-histidine = ADP + protein N-phospho-L-histidine.</text>
        <dbReference type="EC" id="2.7.13.3"/>
    </reaction>
</comment>
<sequence length="421" mass="45200">MRRRLINSTLAVVLVVIAVFGVSLVIVETRTISASAQESVESEALRLISVVESRLLGEETINSGVLAEQIDPARFALIEIPGREPIAVGERPSGSVLRATETGEQGEKVTVEESRTAVTREVGRTLLIIGAVALLAIVSAVLLAVRQANRLASPLTDLAETAERLGSGDPRPRHKRYGVPELDRVADVLDSSAERIARMLTAERRLAADASHQLRTPLTALSMRIEEISVTDDPDTVKEEANIALTQVERLTDVVERLLTNSRDPRTGSAVVFDLDEIVKQQIEEWRPAYRSAGRALVCSGKHGLRAVGTPGAVAQVLAALIENSLMHGGGTVALRTRVTGNQAVIEVTDEGPGVPAELGARIFERTISGRNSTGIGLAVARDLAEADGGRLELLQQHPAVFALFLSRVPVDRADPERPVR</sequence>
<keyword evidence="13" id="KW-0067">ATP-binding</keyword>
<dbReference type="InterPro" id="IPR003660">
    <property type="entry name" value="HAMP_dom"/>
</dbReference>
<comment type="cofactor">
    <cofactor evidence="3">
        <name>Mg(2+)</name>
        <dbReference type="ChEBI" id="CHEBI:18420"/>
    </cofactor>
</comment>
<feature type="domain" description="Histidine kinase" evidence="24">
    <location>
        <begin position="209"/>
        <end position="413"/>
    </location>
</feature>
<evidence type="ECO:0000256" key="8">
    <source>
        <dbReference type="ARBA" id="ARBA00022679"/>
    </source>
</evidence>
<feature type="domain" description="HAMP" evidence="25">
    <location>
        <begin position="149"/>
        <end position="201"/>
    </location>
</feature>
<keyword evidence="11 26" id="KW-0418">Kinase</keyword>
<dbReference type="EC" id="2.7.13.3" evidence="5"/>
<gene>
    <name evidence="26" type="primary">draK</name>
    <name evidence="26" type="ORF">SCMC78_46200</name>
</gene>
<keyword evidence="8" id="KW-0808">Transferase</keyword>
<dbReference type="PRINTS" id="PR00344">
    <property type="entry name" value="BCTRLSENSOR"/>
</dbReference>
<reference evidence="26" key="1">
    <citation type="submission" date="2024-07" db="EMBL/GenBank/DDBJ databases">
        <title>Complete genome sequences of cellulolytic bacteria, Kitasatospora sp. CMC57 and Streptomyces sp. CMC78, isolated from Japanese agricultural soil.</title>
        <authorList>
            <person name="Hashimoto T."/>
            <person name="Ito M."/>
            <person name="Iwamoto M."/>
            <person name="Fukahori D."/>
            <person name="Shoda T."/>
            <person name="Sakoda M."/>
            <person name="Morohoshi T."/>
            <person name="Mitsuboshi M."/>
            <person name="Nishizawa T."/>
        </authorList>
    </citation>
    <scope>NUCLEOTIDE SEQUENCE</scope>
    <source>
        <strain evidence="26">CMC78</strain>
    </source>
</reference>
<dbReference type="Pfam" id="PF00512">
    <property type="entry name" value="HisKA"/>
    <property type="match status" value="1"/>
</dbReference>
<evidence type="ECO:0000259" key="25">
    <source>
        <dbReference type="PROSITE" id="PS50885"/>
    </source>
</evidence>
<evidence type="ECO:0000256" key="10">
    <source>
        <dbReference type="ARBA" id="ARBA00022741"/>
    </source>
</evidence>
<keyword evidence="7" id="KW-0597">Phosphoprotein</keyword>
<evidence type="ECO:0000256" key="18">
    <source>
        <dbReference type="ARBA" id="ARBA00023016"/>
    </source>
</evidence>
<dbReference type="GO" id="GO:0004721">
    <property type="term" value="F:phosphoprotein phosphatase activity"/>
    <property type="evidence" value="ECO:0007669"/>
    <property type="project" value="UniProtKB-KW"/>
</dbReference>
<evidence type="ECO:0000256" key="15">
    <source>
        <dbReference type="ARBA" id="ARBA00022912"/>
    </source>
</evidence>
<dbReference type="EMBL" id="AP035884">
    <property type="protein sequence ID" value="BFP54813.1"/>
    <property type="molecule type" value="Genomic_DNA"/>
</dbReference>
<dbReference type="GO" id="GO:0005524">
    <property type="term" value="F:ATP binding"/>
    <property type="evidence" value="ECO:0007669"/>
    <property type="project" value="UniProtKB-KW"/>
</dbReference>
<dbReference type="CDD" id="cd00082">
    <property type="entry name" value="HisKA"/>
    <property type="match status" value="1"/>
</dbReference>
<evidence type="ECO:0000313" key="26">
    <source>
        <dbReference type="EMBL" id="BFP54813.1"/>
    </source>
</evidence>
<dbReference type="GO" id="GO:0000155">
    <property type="term" value="F:phosphorelay sensor kinase activity"/>
    <property type="evidence" value="ECO:0007669"/>
    <property type="project" value="InterPro"/>
</dbReference>
<dbReference type="Pfam" id="PF18092">
    <property type="entry name" value="DraK_HK_N"/>
    <property type="match status" value="1"/>
</dbReference>
<dbReference type="KEGG" id="stcm:SCMC78_46200"/>
<dbReference type="InterPro" id="IPR003594">
    <property type="entry name" value="HATPase_dom"/>
</dbReference>
<dbReference type="Gene3D" id="1.10.287.130">
    <property type="match status" value="1"/>
</dbReference>
<evidence type="ECO:0000256" key="6">
    <source>
        <dbReference type="ARBA" id="ARBA00022475"/>
    </source>
</evidence>
<proteinExistence type="predicted"/>
<keyword evidence="17" id="KW-0902">Two-component regulatory system</keyword>
<keyword evidence="6" id="KW-1003">Cell membrane</keyword>
<dbReference type="SUPFAM" id="SSF55874">
    <property type="entry name" value="ATPase domain of HSP90 chaperone/DNA topoisomerase II/histidine kinase"/>
    <property type="match status" value="1"/>
</dbReference>
<keyword evidence="15" id="KW-0904">Protein phosphatase</keyword>
<dbReference type="GO" id="GO:0005886">
    <property type="term" value="C:plasma membrane"/>
    <property type="evidence" value="ECO:0007669"/>
    <property type="project" value="UniProtKB-SubCell"/>
</dbReference>
<evidence type="ECO:0000256" key="4">
    <source>
        <dbReference type="ARBA" id="ARBA00004651"/>
    </source>
</evidence>
<comment type="subcellular location">
    <subcellularLocation>
        <location evidence="4">Cell membrane</location>
        <topology evidence="4">Multi-pass membrane protein</topology>
    </subcellularLocation>
</comment>
<keyword evidence="20" id="KW-0464">Manganese</keyword>
<keyword evidence="10" id="KW-0547">Nucleotide-binding</keyword>
<evidence type="ECO:0000256" key="3">
    <source>
        <dbReference type="ARBA" id="ARBA00001946"/>
    </source>
</evidence>
<evidence type="ECO:0000256" key="22">
    <source>
        <dbReference type="ARBA" id="ARBA00041776"/>
    </source>
</evidence>
<dbReference type="Gene3D" id="3.30.450.250">
    <property type="match status" value="1"/>
</dbReference>
<keyword evidence="16 23" id="KW-1133">Transmembrane helix</keyword>
<keyword evidence="19" id="KW-0843">Virulence</keyword>
<organism evidence="26">
    <name type="scientific">Streptomyces sp. CMC78</name>
    <dbReference type="NCBI Taxonomy" id="3231512"/>
    <lineage>
        <taxon>Bacteria</taxon>
        <taxon>Bacillati</taxon>
        <taxon>Actinomycetota</taxon>
        <taxon>Actinomycetes</taxon>
        <taxon>Kitasatosporales</taxon>
        <taxon>Streptomycetaceae</taxon>
        <taxon>Streptomyces</taxon>
    </lineage>
</organism>
<evidence type="ECO:0000256" key="13">
    <source>
        <dbReference type="ARBA" id="ARBA00022840"/>
    </source>
</evidence>
<evidence type="ECO:0000256" key="23">
    <source>
        <dbReference type="SAM" id="Phobius"/>
    </source>
</evidence>
<evidence type="ECO:0000256" key="19">
    <source>
        <dbReference type="ARBA" id="ARBA00023026"/>
    </source>
</evidence>
<dbReference type="AlphaFoldDB" id="A0AB33KSL2"/>
<dbReference type="SMART" id="SM00388">
    <property type="entry name" value="HisKA"/>
    <property type="match status" value="1"/>
</dbReference>
<evidence type="ECO:0000256" key="9">
    <source>
        <dbReference type="ARBA" id="ARBA00022692"/>
    </source>
</evidence>
<evidence type="ECO:0000259" key="24">
    <source>
        <dbReference type="PROSITE" id="PS50109"/>
    </source>
</evidence>
<evidence type="ECO:0000256" key="1">
    <source>
        <dbReference type="ARBA" id="ARBA00000085"/>
    </source>
</evidence>
<dbReference type="Gene3D" id="6.10.340.10">
    <property type="match status" value="1"/>
</dbReference>
<evidence type="ECO:0000256" key="14">
    <source>
        <dbReference type="ARBA" id="ARBA00022842"/>
    </source>
</evidence>
<dbReference type="PROSITE" id="PS50109">
    <property type="entry name" value="HIS_KIN"/>
    <property type="match status" value="1"/>
</dbReference>
<dbReference type="SMART" id="SM00387">
    <property type="entry name" value="HATPase_c"/>
    <property type="match status" value="1"/>
</dbReference>
<dbReference type="RefSeq" id="WP_030086080.1">
    <property type="nucleotide sequence ID" value="NZ_AP035884.1"/>
</dbReference>
<dbReference type="InterPro" id="IPR036097">
    <property type="entry name" value="HisK_dim/P_sf"/>
</dbReference>
<evidence type="ECO:0000256" key="16">
    <source>
        <dbReference type="ARBA" id="ARBA00022989"/>
    </source>
</evidence>
<keyword evidence="12" id="KW-0378">Hydrolase</keyword>
<evidence type="ECO:0000256" key="2">
    <source>
        <dbReference type="ARBA" id="ARBA00001936"/>
    </source>
</evidence>
<comment type="cofactor">
    <cofactor evidence="2">
        <name>Mn(2+)</name>
        <dbReference type="ChEBI" id="CHEBI:29035"/>
    </cofactor>
</comment>
<dbReference type="PANTHER" id="PTHR44936">
    <property type="entry name" value="SENSOR PROTEIN CREC"/>
    <property type="match status" value="1"/>
</dbReference>
<dbReference type="InterPro" id="IPR040868">
    <property type="entry name" value="DraK_HK_N"/>
</dbReference>
<dbReference type="PANTHER" id="PTHR44936:SF9">
    <property type="entry name" value="SENSOR PROTEIN CREC"/>
    <property type="match status" value="1"/>
</dbReference>
<evidence type="ECO:0000256" key="21">
    <source>
        <dbReference type="ARBA" id="ARBA00040454"/>
    </source>
</evidence>
<keyword evidence="14" id="KW-0460">Magnesium</keyword>
<dbReference type="PROSITE" id="PS50885">
    <property type="entry name" value="HAMP"/>
    <property type="match status" value="1"/>
</dbReference>
<dbReference type="SUPFAM" id="SSF47384">
    <property type="entry name" value="Homodimeric domain of signal transducing histidine kinase"/>
    <property type="match status" value="1"/>
</dbReference>
<dbReference type="CDD" id="cd00075">
    <property type="entry name" value="HATPase"/>
    <property type="match status" value="1"/>
</dbReference>
<dbReference type="Pfam" id="PF02518">
    <property type="entry name" value="HATPase_c"/>
    <property type="match status" value="1"/>
</dbReference>
<dbReference type="InterPro" id="IPR004358">
    <property type="entry name" value="Sig_transdc_His_kin-like_C"/>
</dbReference>
<feature type="transmembrane region" description="Helical" evidence="23">
    <location>
        <begin position="125"/>
        <end position="145"/>
    </location>
</feature>
<dbReference type="InterPro" id="IPR003661">
    <property type="entry name" value="HisK_dim/P_dom"/>
</dbReference>
<dbReference type="InterPro" id="IPR005467">
    <property type="entry name" value="His_kinase_dom"/>
</dbReference>
<evidence type="ECO:0000256" key="7">
    <source>
        <dbReference type="ARBA" id="ARBA00022553"/>
    </source>
</evidence>
<evidence type="ECO:0000256" key="20">
    <source>
        <dbReference type="ARBA" id="ARBA00023211"/>
    </source>
</evidence>
<evidence type="ECO:0000256" key="17">
    <source>
        <dbReference type="ARBA" id="ARBA00023012"/>
    </source>
</evidence>
<evidence type="ECO:0000256" key="12">
    <source>
        <dbReference type="ARBA" id="ARBA00022801"/>
    </source>
</evidence>
<keyword evidence="18" id="KW-0346">Stress response</keyword>
<feature type="transmembrane region" description="Helical" evidence="23">
    <location>
        <begin position="6"/>
        <end position="27"/>
    </location>
</feature>
<evidence type="ECO:0000256" key="11">
    <source>
        <dbReference type="ARBA" id="ARBA00022777"/>
    </source>
</evidence>
<keyword evidence="9 23" id="KW-0812">Transmembrane</keyword>
<protein>
    <recommendedName>
        <fullName evidence="21">Signal transduction histidine-protein kinase/phosphatase MprB</fullName>
        <ecNumber evidence="5">2.7.13.3</ecNumber>
    </recommendedName>
    <alternativeName>
        <fullName evidence="22">Mycobacterial persistence regulator B</fullName>
    </alternativeName>
</protein>
<accession>A0AB33KSL2</accession>
<evidence type="ECO:0000256" key="5">
    <source>
        <dbReference type="ARBA" id="ARBA00012438"/>
    </source>
</evidence>
<name>A0AB33KSL2_9ACTN</name>
<dbReference type="Gene3D" id="3.30.565.10">
    <property type="entry name" value="Histidine kinase-like ATPase, C-terminal domain"/>
    <property type="match status" value="1"/>
</dbReference>
<keyword evidence="23" id="KW-0472">Membrane</keyword>
<dbReference type="InterPro" id="IPR050980">
    <property type="entry name" value="2C_sensor_his_kinase"/>
</dbReference>
<dbReference type="InterPro" id="IPR036890">
    <property type="entry name" value="HATPase_C_sf"/>
</dbReference>